<evidence type="ECO:0000313" key="2">
    <source>
        <dbReference type="Proteomes" id="UP000238479"/>
    </source>
</evidence>
<evidence type="ECO:0000313" key="1">
    <source>
        <dbReference type="EMBL" id="PRQ33229.1"/>
    </source>
</evidence>
<reference evidence="1 2" key="1">
    <citation type="journal article" date="2018" name="Nat. Genet.">
        <title>The Rosa genome provides new insights in the design of modern roses.</title>
        <authorList>
            <person name="Bendahmane M."/>
        </authorList>
    </citation>
    <scope>NUCLEOTIDE SEQUENCE [LARGE SCALE GENOMIC DNA]</scope>
    <source>
        <strain evidence="2">cv. Old Blush</strain>
    </source>
</reference>
<dbReference type="AlphaFoldDB" id="A0A2P6QGC9"/>
<comment type="caution">
    <text evidence="1">The sequence shown here is derived from an EMBL/GenBank/DDBJ whole genome shotgun (WGS) entry which is preliminary data.</text>
</comment>
<dbReference type="Gramene" id="PRQ33229">
    <property type="protein sequence ID" value="PRQ33229"/>
    <property type="gene ID" value="RchiOBHm_Chr5g0055261"/>
</dbReference>
<sequence length="72" mass="8392">MAKWADLVEQRGWVKVEMEVKVMGEVVEVVVGGMRVWWCWTLKMADLEKISREKEEPLSLEIFSRALFHGLA</sequence>
<proteinExistence type="predicted"/>
<protein>
    <submittedName>
        <fullName evidence="1">Uncharacterized protein</fullName>
    </submittedName>
</protein>
<dbReference type="Proteomes" id="UP000238479">
    <property type="component" value="Chromosome 5"/>
</dbReference>
<dbReference type="EMBL" id="PDCK01000043">
    <property type="protein sequence ID" value="PRQ33229.1"/>
    <property type="molecule type" value="Genomic_DNA"/>
</dbReference>
<accession>A0A2P6QGC9</accession>
<keyword evidence="2" id="KW-1185">Reference proteome</keyword>
<organism evidence="1 2">
    <name type="scientific">Rosa chinensis</name>
    <name type="common">China rose</name>
    <dbReference type="NCBI Taxonomy" id="74649"/>
    <lineage>
        <taxon>Eukaryota</taxon>
        <taxon>Viridiplantae</taxon>
        <taxon>Streptophyta</taxon>
        <taxon>Embryophyta</taxon>
        <taxon>Tracheophyta</taxon>
        <taxon>Spermatophyta</taxon>
        <taxon>Magnoliopsida</taxon>
        <taxon>eudicotyledons</taxon>
        <taxon>Gunneridae</taxon>
        <taxon>Pentapetalae</taxon>
        <taxon>rosids</taxon>
        <taxon>fabids</taxon>
        <taxon>Rosales</taxon>
        <taxon>Rosaceae</taxon>
        <taxon>Rosoideae</taxon>
        <taxon>Rosoideae incertae sedis</taxon>
        <taxon>Rosa</taxon>
    </lineage>
</organism>
<gene>
    <name evidence="1" type="ORF">RchiOBHm_Chr5g0055261</name>
</gene>
<name>A0A2P6QGC9_ROSCH</name>